<dbReference type="PANTHER" id="PTHR30574">
    <property type="entry name" value="INNER MEMBRANE PROTEIN YEDE"/>
    <property type="match status" value="1"/>
</dbReference>
<evidence type="ECO:0000256" key="8">
    <source>
        <dbReference type="ARBA" id="ARBA00035655"/>
    </source>
</evidence>
<evidence type="ECO:0000256" key="7">
    <source>
        <dbReference type="ARBA" id="ARBA00023136"/>
    </source>
</evidence>
<protein>
    <submittedName>
        <fullName evidence="9">YeeE/YedE family protein</fullName>
    </submittedName>
</protein>
<dbReference type="InterPro" id="IPR007272">
    <property type="entry name" value="Sulf_transp_TsuA/YedE"/>
</dbReference>
<accession>A0A1S1NUI1</accession>
<evidence type="ECO:0000256" key="2">
    <source>
        <dbReference type="ARBA" id="ARBA00022448"/>
    </source>
</evidence>
<dbReference type="Proteomes" id="UP000322553">
    <property type="component" value="Chromosome"/>
</dbReference>
<dbReference type="KEGG" id="kuy:FY550_11475"/>
<evidence type="ECO:0000256" key="5">
    <source>
        <dbReference type="ARBA" id="ARBA00022692"/>
    </source>
</evidence>
<comment type="subcellular location">
    <subcellularLocation>
        <location evidence="1">Cell inner membrane</location>
        <topology evidence="1">Multi-pass membrane protein</topology>
    </subcellularLocation>
</comment>
<evidence type="ECO:0000313" key="9">
    <source>
        <dbReference type="EMBL" id="QEL11696.1"/>
    </source>
</evidence>
<organism evidence="9 10">
    <name type="scientific">Kushneria phosphatilytica</name>
    <dbReference type="NCBI Taxonomy" id="657387"/>
    <lineage>
        <taxon>Bacteria</taxon>
        <taxon>Pseudomonadati</taxon>
        <taxon>Pseudomonadota</taxon>
        <taxon>Gammaproteobacteria</taxon>
        <taxon>Oceanospirillales</taxon>
        <taxon>Halomonadaceae</taxon>
        <taxon>Kushneria</taxon>
    </lineage>
</organism>
<dbReference type="AlphaFoldDB" id="A0A1S1NUI1"/>
<keyword evidence="3" id="KW-1003">Cell membrane</keyword>
<evidence type="ECO:0000256" key="6">
    <source>
        <dbReference type="ARBA" id="ARBA00022989"/>
    </source>
</evidence>
<reference evidence="9 10" key="1">
    <citation type="submission" date="2019-08" db="EMBL/GenBank/DDBJ databases">
        <title>Complete genome sequence of Kushneria sp. YCWA18, a halophilic phosphate-solubilizing bacterium isolated from Daqiao saltern in China.</title>
        <authorList>
            <person name="Du G.-X."/>
            <person name="Qu L.-Y."/>
        </authorList>
    </citation>
    <scope>NUCLEOTIDE SEQUENCE [LARGE SCALE GENOMIC DNA]</scope>
    <source>
        <strain evidence="9 10">YCWA18</strain>
    </source>
</reference>
<evidence type="ECO:0000256" key="1">
    <source>
        <dbReference type="ARBA" id="ARBA00004429"/>
    </source>
</evidence>
<name>A0A1S1NUI1_9GAMM</name>
<keyword evidence="5" id="KW-0812">Transmembrane</keyword>
<keyword evidence="6" id="KW-1133">Transmembrane helix</keyword>
<dbReference type="STRING" id="657387.BH688_10400"/>
<dbReference type="RefSeq" id="WP_070979176.1">
    <property type="nucleotide sequence ID" value="NZ_CP043420.1"/>
</dbReference>
<keyword evidence="7" id="KW-0472">Membrane</keyword>
<sequence length="153" mass="15171">MEMLSLMKGVAGGVLIGCSAVVLMGLLGRIAGVSGLVSGLLFERDRSDRGWRLAFVLGLISAPLWLTLGGPGWGNVADSAGAVIGTPMAGVPIMLLAGLLVGAGTGIGSGCTSGHGVCGLARLSPRSLAATLTFVAVAMLTVFVTHHLMGGSA</sequence>
<keyword evidence="4" id="KW-0997">Cell inner membrane</keyword>
<comment type="similarity">
    <text evidence="8">Belongs to the TsuA/YedE (TC 9.B.102) family.</text>
</comment>
<dbReference type="GO" id="GO:0005886">
    <property type="term" value="C:plasma membrane"/>
    <property type="evidence" value="ECO:0007669"/>
    <property type="project" value="UniProtKB-SubCell"/>
</dbReference>
<proteinExistence type="inferred from homology"/>
<gene>
    <name evidence="9" type="ORF">FY550_11475</name>
</gene>
<keyword evidence="10" id="KW-1185">Reference proteome</keyword>
<dbReference type="OrthoDB" id="9814020at2"/>
<evidence type="ECO:0000256" key="3">
    <source>
        <dbReference type="ARBA" id="ARBA00022475"/>
    </source>
</evidence>
<evidence type="ECO:0000256" key="4">
    <source>
        <dbReference type="ARBA" id="ARBA00022519"/>
    </source>
</evidence>
<keyword evidence="2" id="KW-0813">Transport</keyword>
<evidence type="ECO:0000313" key="10">
    <source>
        <dbReference type="Proteomes" id="UP000322553"/>
    </source>
</evidence>
<dbReference type="EMBL" id="CP043420">
    <property type="protein sequence ID" value="QEL11696.1"/>
    <property type="molecule type" value="Genomic_DNA"/>
</dbReference>
<dbReference type="PANTHER" id="PTHR30574:SF1">
    <property type="entry name" value="SULPHUR TRANSPORT DOMAIN-CONTAINING PROTEIN"/>
    <property type="match status" value="1"/>
</dbReference>